<dbReference type="EMBL" id="MU005961">
    <property type="protein sequence ID" value="KAF2863441.1"/>
    <property type="molecule type" value="Genomic_DNA"/>
</dbReference>
<dbReference type="OrthoDB" id="5394455at2759"/>
<dbReference type="AlphaFoldDB" id="A0A6A7C7F2"/>
<dbReference type="Proteomes" id="UP000799421">
    <property type="component" value="Unassembled WGS sequence"/>
</dbReference>
<organism evidence="1 2">
    <name type="scientific">Piedraia hortae CBS 480.64</name>
    <dbReference type="NCBI Taxonomy" id="1314780"/>
    <lineage>
        <taxon>Eukaryota</taxon>
        <taxon>Fungi</taxon>
        <taxon>Dikarya</taxon>
        <taxon>Ascomycota</taxon>
        <taxon>Pezizomycotina</taxon>
        <taxon>Dothideomycetes</taxon>
        <taxon>Dothideomycetidae</taxon>
        <taxon>Capnodiales</taxon>
        <taxon>Piedraiaceae</taxon>
        <taxon>Piedraia</taxon>
    </lineage>
</organism>
<gene>
    <name evidence="1" type="ORF">K470DRAFT_255144</name>
</gene>
<reference evidence="1" key="1">
    <citation type="journal article" date="2020" name="Stud. Mycol.">
        <title>101 Dothideomycetes genomes: a test case for predicting lifestyles and emergence of pathogens.</title>
        <authorList>
            <person name="Haridas S."/>
            <person name="Albert R."/>
            <person name="Binder M."/>
            <person name="Bloem J."/>
            <person name="Labutti K."/>
            <person name="Salamov A."/>
            <person name="Andreopoulos B."/>
            <person name="Baker S."/>
            <person name="Barry K."/>
            <person name="Bills G."/>
            <person name="Bluhm B."/>
            <person name="Cannon C."/>
            <person name="Castanera R."/>
            <person name="Culley D."/>
            <person name="Daum C."/>
            <person name="Ezra D."/>
            <person name="Gonzalez J."/>
            <person name="Henrissat B."/>
            <person name="Kuo A."/>
            <person name="Liang C."/>
            <person name="Lipzen A."/>
            <person name="Lutzoni F."/>
            <person name="Magnuson J."/>
            <person name="Mondo S."/>
            <person name="Nolan M."/>
            <person name="Ohm R."/>
            <person name="Pangilinan J."/>
            <person name="Park H.-J."/>
            <person name="Ramirez L."/>
            <person name="Alfaro M."/>
            <person name="Sun H."/>
            <person name="Tritt A."/>
            <person name="Yoshinaga Y."/>
            <person name="Zwiers L.-H."/>
            <person name="Turgeon B."/>
            <person name="Goodwin S."/>
            <person name="Spatafora J."/>
            <person name="Crous P."/>
            <person name="Grigoriev I."/>
        </authorList>
    </citation>
    <scope>NUCLEOTIDE SEQUENCE</scope>
    <source>
        <strain evidence="1">CBS 480.64</strain>
    </source>
</reference>
<sequence length="51" mass="5699">MADDGDEDLKRAKDLCELHTTVKLAHQDGPNKELHEARETVNDVISELARA</sequence>
<keyword evidence="2" id="KW-1185">Reference proteome</keyword>
<accession>A0A6A7C7F2</accession>
<proteinExistence type="predicted"/>
<protein>
    <submittedName>
        <fullName evidence="1">Uncharacterized protein</fullName>
    </submittedName>
</protein>
<evidence type="ECO:0000313" key="2">
    <source>
        <dbReference type="Proteomes" id="UP000799421"/>
    </source>
</evidence>
<name>A0A6A7C7F2_9PEZI</name>
<evidence type="ECO:0000313" key="1">
    <source>
        <dbReference type="EMBL" id="KAF2863441.1"/>
    </source>
</evidence>